<accession>A0A0G4EP29</accession>
<feature type="compositionally biased region" description="Basic and acidic residues" evidence="1">
    <location>
        <begin position="20"/>
        <end position="33"/>
    </location>
</feature>
<name>A0A0G4EP29_VITBC</name>
<evidence type="ECO:0000313" key="2">
    <source>
        <dbReference type="EMBL" id="CEL99565.1"/>
    </source>
</evidence>
<reference evidence="2 3" key="1">
    <citation type="submission" date="2014-11" db="EMBL/GenBank/DDBJ databases">
        <authorList>
            <person name="Zhu J."/>
            <person name="Qi W."/>
            <person name="Song R."/>
        </authorList>
    </citation>
    <scope>NUCLEOTIDE SEQUENCE [LARGE SCALE GENOMIC DNA]</scope>
</reference>
<gene>
    <name evidence="2" type="ORF">Vbra_12633</name>
</gene>
<feature type="compositionally biased region" description="Basic residues" evidence="1">
    <location>
        <begin position="1"/>
        <end position="11"/>
    </location>
</feature>
<feature type="compositionally biased region" description="Low complexity" evidence="1">
    <location>
        <begin position="36"/>
        <end position="48"/>
    </location>
</feature>
<organism evidence="2 3">
    <name type="scientific">Vitrella brassicaformis (strain CCMP3155)</name>
    <dbReference type="NCBI Taxonomy" id="1169540"/>
    <lineage>
        <taxon>Eukaryota</taxon>
        <taxon>Sar</taxon>
        <taxon>Alveolata</taxon>
        <taxon>Colpodellida</taxon>
        <taxon>Vitrellaceae</taxon>
        <taxon>Vitrella</taxon>
    </lineage>
</organism>
<feature type="region of interest" description="Disordered" evidence="1">
    <location>
        <begin position="1"/>
        <end position="57"/>
    </location>
</feature>
<proteinExistence type="predicted"/>
<dbReference type="InParanoid" id="A0A0G4EP29"/>
<dbReference type="EMBL" id="CDMY01000283">
    <property type="protein sequence ID" value="CEL99565.1"/>
    <property type="molecule type" value="Genomic_DNA"/>
</dbReference>
<evidence type="ECO:0000256" key="1">
    <source>
        <dbReference type="SAM" id="MobiDB-lite"/>
    </source>
</evidence>
<sequence>MARAPQRRQRGRPQATPQRQEWRKVVKAIKEEEPLTPTATTTTSTDTDTGSDFVKDEDNPVLSADIVCRNGTLETKRRVHTCDCPQGKWEHPFKAVLGSAFGTPCVPPF</sequence>
<protein>
    <submittedName>
        <fullName evidence="2">Uncharacterized protein</fullName>
    </submittedName>
</protein>
<keyword evidence="3" id="KW-1185">Reference proteome</keyword>
<dbReference type="Proteomes" id="UP000041254">
    <property type="component" value="Unassembled WGS sequence"/>
</dbReference>
<dbReference type="VEuPathDB" id="CryptoDB:Vbra_12633"/>
<dbReference type="AlphaFoldDB" id="A0A0G4EP29"/>
<evidence type="ECO:0000313" key="3">
    <source>
        <dbReference type="Proteomes" id="UP000041254"/>
    </source>
</evidence>